<accession>A0AAJ8BY76</accession>
<evidence type="ECO:0000313" key="1">
    <source>
        <dbReference type="RefSeq" id="XP_059604576.1"/>
    </source>
</evidence>
<reference evidence="1" key="2">
    <citation type="submission" date="2025-08" db="UniProtKB">
        <authorList>
            <consortium name="RefSeq"/>
        </authorList>
    </citation>
    <scope>IDENTIFICATION</scope>
</reference>
<dbReference type="KEGG" id="ang:An13g00230"/>
<gene>
    <name evidence="1" type="ORF">An13g00230</name>
</gene>
<organism evidence="1">
    <name type="scientific">Aspergillus niger</name>
    <dbReference type="NCBI Taxonomy" id="5061"/>
    <lineage>
        <taxon>Eukaryota</taxon>
        <taxon>Fungi</taxon>
        <taxon>Dikarya</taxon>
        <taxon>Ascomycota</taxon>
        <taxon>Pezizomycotina</taxon>
        <taxon>Eurotiomycetes</taxon>
        <taxon>Eurotiomycetidae</taxon>
        <taxon>Eurotiales</taxon>
        <taxon>Aspergillaceae</taxon>
        <taxon>Aspergillus</taxon>
        <taxon>Aspergillus subgen. Circumdati</taxon>
    </lineage>
</organism>
<proteinExistence type="predicted"/>
<protein>
    <recommendedName>
        <fullName evidence="2">Secreted protein</fullName>
    </recommendedName>
</protein>
<dbReference type="AlphaFoldDB" id="A0AAJ8BY76"/>
<name>A0AAJ8BY76_ASPNG</name>
<sequence length="87" mass="9490">MVGGRCRSSVVTMVVACARFCDQRTGCLSRSGQKPQVIKIAIHTSRTGNGEEGERSNVYASLARLRQFRSFGRRAAMTMAEHADPDG</sequence>
<dbReference type="VEuPathDB" id="FungiDB:An13g00230"/>
<reference evidence="1" key="1">
    <citation type="submission" date="2025-02" db="EMBL/GenBank/DDBJ databases">
        <authorList>
            <consortium name="NCBI Genome Project"/>
        </authorList>
    </citation>
    <scope>NUCLEOTIDE SEQUENCE</scope>
</reference>
<dbReference type="RefSeq" id="XP_059604576.1">
    <property type="nucleotide sequence ID" value="XM_059743770.1"/>
</dbReference>
<evidence type="ECO:0008006" key="2">
    <source>
        <dbReference type="Google" id="ProtNLM"/>
    </source>
</evidence>
<dbReference type="GeneID" id="84592783"/>